<feature type="transmembrane region" description="Helical" evidence="1">
    <location>
        <begin position="12"/>
        <end position="34"/>
    </location>
</feature>
<reference evidence="2" key="2">
    <citation type="submission" date="2023-05" db="EMBL/GenBank/DDBJ databases">
        <authorList>
            <consortium name="Lawrence Berkeley National Laboratory"/>
            <person name="Steindorff A."/>
            <person name="Hensen N."/>
            <person name="Bonometti L."/>
            <person name="Westerberg I."/>
            <person name="Brannstrom I.O."/>
            <person name="Guillou S."/>
            <person name="Cros-Aarteil S."/>
            <person name="Calhoun S."/>
            <person name="Haridas S."/>
            <person name="Kuo A."/>
            <person name="Mondo S."/>
            <person name="Pangilinan J."/>
            <person name="Riley R."/>
            <person name="Labutti K."/>
            <person name="Andreopoulos B."/>
            <person name="Lipzen A."/>
            <person name="Chen C."/>
            <person name="Yanf M."/>
            <person name="Daum C."/>
            <person name="Ng V."/>
            <person name="Clum A."/>
            <person name="Ohm R."/>
            <person name="Martin F."/>
            <person name="Silar P."/>
            <person name="Natvig D."/>
            <person name="Lalanne C."/>
            <person name="Gautier V."/>
            <person name="Ament-Velasquez S.L."/>
            <person name="Kruys A."/>
            <person name="Hutchinson M.I."/>
            <person name="Powell A.J."/>
            <person name="Barry K."/>
            <person name="Miller A.N."/>
            <person name="Grigoriev I.V."/>
            <person name="Debuchy R."/>
            <person name="Gladieux P."/>
            <person name="Thoren M.H."/>
            <person name="Johannesson H."/>
        </authorList>
    </citation>
    <scope>NUCLEOTIDE SEQUENCE</scope>
    <source>
        <strain evidence="2">PSN243</strain>
    </source>
</reference>
<sequence>MVTETGPSPAIWVHLGLRIASIAALFVSLGFTIYCTKTFGDNIYAPLLIEPAPSIPLLLAINIPVLLKLCSILAGITHIFRRAEVVCLILVDLVGIILAAIGGVSLIIGQYRGECGTRDCAAARRDASEHSRLVAGYSLVGVAATSFLQACMFQTSRRLHSSTYHSVPVCLGHWLAKGGPEVILGFRRKSFLHSCSESLRADIYGAGFGRSCRAICVSKTPKRSNRKIGGKNRCARHLRALLQGVQTAGVRLQSIRTGALPCDILDIRQFRLHSISDLLDSLTAFEINVVMDWSNHNRDFEMFDGETATKLGTLHTILAAMPSLTKLRLGFRSEDDEEPWVWREVASQRGLGT</sequence>
<name>A0AAV9H4R0_9PEZI</name>
<proteinExistence type="predicted"/>
<dbReference type="EMBL" id="MU865915">
    <property type="protein sequence ID" value="KAK4454891.1"/>
    <property type="molecule type" value="Genomic_DNA"/>
</dbReference>
<feature type="transmembrane region" description="Helical" evidence="1">
    <location>
        <begin position="86"/>
        <end position="108"/>
    </location>
</feature>
<protein>
    <recommendedName>
        <fullName evidence="4">MARVEL domain-containing protein</fullName>
    </recommendedName>
</protein>
<organism evidence="2 3">
    <name type="scientific">Podospora aff. communis PSN243</name>
    <dbReference type="NCBI Taxonomy" id="3040156"/>
    <lineage>
        <taxon>Eukaryota</taxon>
        <taxon>Fungi</taxon>
        <taxon>Dikarya</taxon>
        <taxon>Ascomycota</taxon>
        <taxon>Pezizomycotina</taxon>
        <taxon>Sordariomycetes</taxon>
        <taxon>Sordariomycetidae</taxon>
        <taxon>Sordariales</taxon>
        <taxon>Podosporaceae</taxon>
        <taxon>Podospora</taxon>
    </lineage>
</organism>
<evidence type="ECO:0008006" key="4">
    <source>
        <dbReference type="Google" id="ProtNLM"/>
    </source>
</evidence>
<evidence type="ECO:0000256" key="1">
    <source>
        <dbReference type="SAM" id="Phobius"/>
    </source>
</evidence>
<dbReference type="AlphaFoldDB" id="A0AAV9H4R0"/>
<keyword evidence="1" id="KW-0472">Membrane</keyword>
<reference evidence="2" key="1">
    <citation type="journal article" date="2023" name="Mol. Phylogenet. Evol.">
        <title>Genome-scale phylogeny and comparative genomics of the fungal order Sordariales.</title>
        <authorList>
            <person name="Hensen N."/>
            <person name="Bonometti L."/>
            <person name="Westerberg I."/>
            <person name="Brannstrom I.O."/>
            <person name="Guillou S."/>
            <person name="Cros-Aarteil S."/>
            <person name="Calhoun S."/>
            <person name="Haridas S."/>
            <person name="Kuo A."/>
            <person name="Mondo S."/>
            <person name="Pangilinan J."/>
            <person name="Riley R."/>
            <person name="LaButti K."/>
            <person name="Andreopoulos B."/>
            <person name="Lipzen A."/>
            <person name="Chen C."/>
            <person name="Yan M."/>
            <person name="Daum C."/>
            <person name="Ng V."/>
            <person name="Clum A."/>
            <person name="Steindorff A."/>
            <person name="Ohm R.A."/>
            <person name="Martin F."/>
            <person name="Silar P."/>
            <person name="Natvig D.O."/>
            <person name="Lalanne C."/>
            <person name="Gautier V."/>
            <person name="Ament-Velasquez S.L."/>
            <person name="Kruys A."/>
            <person name="Hutchinson M.I."/>
            <person name="Powell A.J."/>
            <person name="Barry K."/>
            <person name="Miller A.N."/>
            <person name="Grigoriev I.V."/>
            <person name="Debuchy R."/>
            <person name="Gladieux P."/>
            <person name="Hiltunen Thoren M."/>
            <person name="Johannesson H."/>
        </authorList>
    </citation>
    <scope>NUCLEOTIDE SEQUENCE</scope>
    <source>
        <strain evidence="2">PSN243</strain>
    </source>
</reference>
<evidence type="ECO:0000313" key="2">
    <source>
        <dbReference type="EMBL" id="KAK4454891.1"/>
    </source>
</evidence>
<keyword evidence="1" id="KW-0812">Transmembrane</keyword>
<feature type="transmembrane region" description="Helical" evidence="1">
    <location>
        <begin position="54"/>
        <end position="74"/>
    </location>
</feature>
<dbReference type="Proteomes" id="UP001321760">
    <property type="component" value="Unassembled WGS sequence"/>
</dbReference>
<gene>
    <name evidence="2" type="ORF">QBC34DRAFT_464760</name>
</gene>
<comment type="caution">
    <text evidence="2">The sequence shown here is derived from an EMBL/GenBank/DDBJ whole genome shotgun (WGS) entry which is preliminary data.</text>
</comment>
<keyword evidence="1" id="KW-1133">Transmembrane helix</keyword>
<accession>A0AAV9H4R0</accession>
<keyword evidence="3" id="KW-1185">Reference proteome</keyword>
<evidence type="ECO:0000313" key="3">
    <source>
        <dbReference type="Proteomes" id="UP001321760"/>
    </source>
</evidence>